<accession>A0A9D4LZ17</accession>
<protein>
    <submittedName>
        <fullName evidence="1">Uncharacterized protein</fullName>
    </submittedName>
</protein>
<dbReference type="AlphaFoldDB" id="A0A9D4LZ17"/>
<reference evidence="1" key="1">
    <citation type="journal article" date="2019" name="bioRxiv">
        <title>The Genome of the Zebra Mussel, Dreissena polymorpha: A Resource for Invasive Species Research.</title>
        <authorList>
            <person name="McCartney M.A."/>
            <person name="Auch B."/>
            <person name="Kono T."/>
            <person name="Mallez S."/>
            <person name="Zhang Y."/>
            <person name="Obille A."/>
            <person name="Becker A."/>
            <person name="Abrahante J.E."/>
            <person name="Garbe J."/>
            <person name="Badalamenti J.P."/>
            <person name="Herman A."/>
            <person name="Mangelson H."/>
            <person name="Liachko I."/>
            <person name="Sullivan S."/>
            <person name="Sone E.D."/>
            <person name="Koren S."/>
            <person name="Silverstein K.A.T."/>
            <person name="Beckman K.B."/>
            <person name="Gohl D.M."/>
        </authorList>
    </citation>
    <scope>NUCLEOTIDE SEQUENCE</scope>
    <source>
        <strain evidence="1">Duluth1</strain>
        <tissue evidence="1">Whole animal</tissue>
    </source>
</reference>
<reference evidence="1" key="2">
    <citation type="submission" date="2020-11" db="EMBL/GenBank/DDBJ databases">
        <authorList>
            <person name="McCartney M.A."/>
            <person name="Auch B."/>
            <person name="Kono T."/>
            <person name="Mallez S."/>
            <person name="Becker A."/>
            <person name="Gohl D.M."/>
            <person name="Silverstein K.A.T."/>
            <person name="Koren S."/>
            <person name="Bechman K.B."/>
            <person name="Herman A."/>
            <person name="Abrahante J.E."/>
            <person name="Garbe J."/>
        </authorList>
    </citation>
    <scope>NUCLEOTIDE SEQUENCE</scope>
    <source>
        <strain evidence="1">Duluth1</strain>
        <tissue evidence="1">Whole animal</tissue>
    </source>
</reference>
<sequence>MDKNAFRLRNPDLRVLGDSEAPSHSWRLQWPTLNHCFLIPYGYSAWGTPISGFREAANHAVERTSGTNDDGTRWNSRAAFRSSPILRRSLQENHLRVTLAPVATCTLQLLT</sequence>
<comment type="caution">
    <text evidence="1">The sequence shown here is derived from an EMBL/GenBank/DDBJ whole genome shotgun (WGS) entry which is preliminary data.</text>
</comment>
<evidence type="ECO:0000313" key="1">
    <source>
        <dbReference type="EMBL" id="KAH3866364.1"/>
    </source>
</evidence>
<dbReference type="Proteomes" id="UP000828390">
    <property type="component" value="Unassembled WGS sequence"/>
</dbReference>
<name>A0A9D4LZ17_DREPO</name>
<evidence type="ECO:0000313" key="2">
    <source>
        <dbReference type="Proteomes" id="UP000828390"/>
    </source>
</evidence>
<organism evidence="1 2">
    <name type="scientific">Dreissena polymorpha</name>
    <name type="common">Zebra mussel</name>
    <name type="synonym">Mytilus polymorpha</name>
    <dbReference type="NCBI Taxonomy" id="45954"/>
    <lineage>
        <taxon>Eukaryota</taxon>
        <taxon>Metazoa</taxon>
        <taxon>Spiralia</taxon>
        <taxon>Lophotrochozoa</taxon>
        <taxon>Mollusca</taxon>
        <taxon>Bivalvia</taxon>
        <taxon>Autobranchia</taxon>
        <taxon>Heteroconchia</taxon>
        <taxon>Euheterodonta</taxon>
        <taxon>Imparidentia</taxon>
        <taxon>Neoheterodontei</taxon>
        <taxon>Myida</taxon>
        <taxon>Dreissenoidea</taxon>
        <taxon>Dreissenidae</taxon>
        <taxon>Dreissena</taxon>
    </lineage>
</organism>
<dbReference type="EMBL" id="JAIWYP010000002">
    <property type="protein sequence ID" value="KAH3866364.1"/>
    <property type="molecule type" value="Genomic_DNA"/>
</dbReference>
<gene>
    <name evidence="1" type="ORF">DPMN_029426</name>
</gene>
<keyword evidence="2" id="KW-1185">Reference proteome</keyword>
<proteinExistence type="predicted"/>